<feature type="transmembrane region" description="Helical" evidence="1">
    <location>
        <begin position="418"/>
        <end position="436"/>
    </location>
</feature>
<name>A0ABS5E3S5_9PROT</name>
<evidence type="ECO:0000313" key="2">
    <source>
        <dbReference type="EMBL" id="MBR0558560.1"/>
    </source>
</evidence>
<feature type="transmembrane region" description="Helical" evidence="1">
    <location>
        <begin position="358"/>
        <end position="381"/>
    </location>
</feature>
<evidence type="ECO:0000256" key="1">
    <source>
        <dbReference type="SAM" id="Phobius"/>
    </source>
</evidence>
<keyword evidence="3" id="KW-1185">Reference proteome</keyword>
<comment type="caution">
    <text evidence="2">The sequence shown here is derived from an EMBL/GenBank/DDBJ whole genome shotgun (WGS) entry which is preliminary data.</text>
</comment>
<feature type="transmembrane region" description="Helical" evidence="1">
    <location>
        <begin position="334"/>
        <end position="352"/>
    </location>
</feature>
<organism evidence="2 3">
    <name type="scientific">Neokomagataea anthophila</name>
    <dbReference type="NCBI Taxonomy" id="2826925"/>
    <lineage>
        <taxon>Bacteria</taxon>
        <taxon>Pseudomonadati</taxon>
        <taxon>Pseudomonadota</taxon>
        <taxon>Alphaproteobacteria</taxon>
        <taxon>Acetobacterales</taxon>
        <taxon>Acetobacteraceae</taxon>
        <taxon>Neokomagataea</taxon>
    </lineage>
</organism>
<evidence type="ECO:0000313" key="3">
    <source>
        <dbReference type="Proteomes" id="UP000677812"/>
    </source>
</evidence>
<keyword evidence="1" id="KW-0472">Membrane</keyword>
<dbReference type="EMBL" id="JAGRQH010000001">
    <property type="protein sequence ID" value="MBR0558560.1"/>
    <property type="molecule type" value="Genomic_DNA"/>
</dbReference>
<proteinExistence type="predicted"/>
<feature type="transmembrane region" description="Helical" evidence="1">
    <location>
        <begin position="247"/>
        <end position="270"/>
    </location>
</feature>
<reference evidence="2 3" key="1">
    <citation type="submission" date="2021-04" db="EMBL/GenBank/DDBJ databases">
        <title>The complete genome sequence of Neokomagataea sp. TBRC 2177.</title>
        <authorList>
            <person name="Charoenyingcharoen P."/>
            <person name="Yukphan P."/>
        </authorList>
    </citation>
    <scope>NUCLEOTIDE SEQUENCE [LARGE SCALE GENOMIC DNA]</scope>
    <source>
        <strain evidence="2 3">TBRC 2177</strain>
    </source>
</reference>
<feature type="transmembrane region" description="Helical" evidence="1">
    <location>
        <begin position="183"/>
        <end position="202"/>
    </location>
</feature>
<evidence type="ECO:0008006" key="4">
    <source>
        <dbReference type="Google" id="ProtNLM"/>
    </source>
</evidence>
<feature type="transmembrane region" description="Helical" evidence="1">
    <location>
        <begin position="152"/>
        <end position="171"/>
    </location>
</feature>
<feature type="transmembrane region" description="Helical" evidence="1">
    <location>
        <begin position="57"/>
        <end position="76"/>
    </location>
</feature>
<protein>
    <recommendedName>
        <fullName evidence="4">ABC transporter permease</fullName>
    </recommendedName>
</protein>
<feature type="transmembrane region" description="Helical" evidence="1">
    <location>
        <begin position="393"/>
        <end position="412"/>
    </location>
</feature>
<dbReference type="Proteomes" id="UP000677812">
    <property type="component" value="Unassembled WGS sequence"/>
</dbReference>
<keyword evidence="1" id="KW-1133">Transmembrane helix</keyword>
<gene>
    <name evidence="2" type="ORF">KB213_00595</name>
</gene>
<sequence>MNMRPALPTSLKLTWLSLSLYGTRVFWRGNPTSWTVLLFFALSLVDSITPHKGAHDVLRQLAFFMFLLQAAFFTHFQSQTKSPQAASIPGLYRAEAQAAATLSLTSIALMTLWVHLLGFPLHAAFLFITIQCQIFIFQWLTSKNYKHKKLKLFLDILTALLYIGQLIFSILSADEGFIFHQPPIIAIPLSLVLTTILTLSILSAPRRAIQIPAPAEKHLSGKTPKHRKKRLIPNEQLKNSLLTTRYIPLWATLLINLCLIPAVSLAMASVTAFTSSTSFHHAWSQSLMGLLIISLFPQSFLSIRTHWAPLFVTGYFGTRQDFVRTLFQCRLKHTLFSIIPRTGSLILCWAYTTPHTSLGQSAFFWCCLTLLGVSLGFTEALPFLFTSRPTKQAFMLSSIAITILAASLGNPMTLPLRLALTVTAVTCVLGLISYFITPKRIITADWPYEAP</sequence>
<dbReference type="RefSeq" id="WP_211679900.1">
    <property type="nucleotide sequence ID" value="NZ_JAGRQH010000001.1"/>
</dbReference>
<feature type="transmembrane region" description="Helical" evidence="1">
    <location>
        <begin position="282"/>
        <end position="301"/>
    </location>
</feature>
<keyword evidence="1" id="KW-0812">Transmembrane</keyword>
<accession>A0ABS5E3S5</accession>